<evidence type="ECO:0000256" key="7">
    <source>
        <dbReference type="ARBA" id="ARBA00035652"/>
    </source>
</evidence>
<dbReference type="PATRIC" id="fig|29422.6.peg.1421"/>
<dbReference type="Pfam" id="PF04069">
    <property type="entry name" value="OpuAC"/>
    <property type="match status" value="1"/>
</dbReference>
<name>A0A0W0SMF3_9GAMM</name>
<keyword evidence="5 8" id="KW-0472">Membrane</keyword>
<feature type="transmembrane region" description="Helical" evidence="8">
    <location>
        <begin position="219"/>
        <end position="238"/>
    </location>
</feature>
<protein>
    <submittedName>
        <fullName evidence="10">Glycine betaine/carnitine/choline-binding protein OpuCC</fullName>
    </submittedName>
</protein>
<dbReference type="CDD" id="cd06261">
    <property type="entry name" value="TM_PBP2"/>
    <property type="match status" value="1"/>
</dbReference>
<feature type="transmembrane region" description="Helical" evidence="8">
    <location>
        <begin position="21"/>
        <end position="43"/>
    </location>
</feature>
<organism evidence="10 11">
    <name type="scientific">Legionella brunensis</name>
    <dbReference type="NCBI Taxonomy" id="29422"/>
    <lineage>
        <taxon>Bacteria</taxon>
        <taxon>Pseudomonadati</taxon>
        <taxon>Pseudomonadota</taxon>
        <taxon>Gammaproteobacteria</taxon>
        <taxon>Legionellales</taxon>
        <taxon>Legionellaceae</taxon>
        <taxon>Legionella</taxon>
    </lineage>
</organism>
<dbReference type="InterPro" id="IPR051204">
    <property type="entry name" value="ABC_transp_perm/SBD"/>
</dbReference>
<accession>A0A0W0SMF3</accession>
<dbReference type="PANTHER" id="PTHR30177">
    <property type="entry name" value="GLYCINE BETAINE/L-PROLINE TRANSPORT SYSTEM PERMEASE PROTEIN PROW"/>
    <property type="match status" value="1"/>
</dbReference>
<dbReference type="InterPro" id="IPR007210">
    <property type="entry name" value="ABC_Gly_betaine_transp_sub-bd"/>
</dbReference>
<keyword evidence="11" id="KW-1185">Reference proteome</keyword>
<dbReference type="Gene3D" id="1.10.3720.10">
    <property type="entry name" value="MetI-like"/>
    <property type="match status" value="1"/>
</dbReference>
<dbReference type="STRING" id="29422.Lbru_1344"/>
<dbReference type="InterPro" id="IPR035906">
    <property type="entry name" value="MetI-like_sf"/>
</dbReference>
<evidence type="ECO:0000256" key="5">
    <source>
        <dbReference type="ARBA" id="ARBA00023136"/>
    </source>
</evidence>
<dbReference type="SUPFAM" id="SSF161098">
    <property type="entry name" value="MetI-like"/>
    <property type="match status" value="1"/>
</dbReference>
<evidence type="ECO:0000256" key="6">
    <source>
        <dbReference type="ARBA" id="ARBA00035642"/>
    </source>
</evidence>
<evidence type="ECO:0000256" key="8">
    <source>
        <dbReference type="RuleBase" id="RU363032"/>
    </source>
</evidence>
<feature type="domain" description="ABC transmembrane type-1" evidence="9">
    <location>
        <begin position="18"/>
        <end position="197"/>
    </location>
</feature>
<dbReference type="GO" id="GO:0022857">
    <property type="term" value="F:transmembrane transporter activity"/>
    <property type="evidence" value="ECO:0007669"/>
    <property type="project" value="InterPro"/>
</dbReference>
<dbReference type="Gene3D" id="3.40.190.10">
    <property type="entry name" value="Periplasmic binding protein-like II"/>
    <property type="match status" value="1"/>
</dbReference>
<comment type="caution">
    <text evidence="10">The sequence shown here is derived from an EMBL/GenBank/DDBJ whole genome shotgun (WGS) entry which is preliminary data.</text>
</comment>
<keyword evidence="4 8" id="KW-1133">Transmembrane helix</keyword>
<dbReference type="AlphaFoldDB" id="A0A0W0SMF3"/>
<evidence type="ECO:0000256" key="4">
    <source>
        <dbReference type="ARBA" id="ARBA00022989"/>
    </source>
</evidence>
<evidence type="ECO:0000313" key="11">
    <source>
        <dbReference type="Proteomes" id="UP000054742"/>
    </source>
</evidence>
<dbReference type="Pfam" id="PF00528">
    <property type="entry name" value="BPD_transp_1"/>
    <property type="match status" value="1"/>
</dbReference>
<sequence>MDYWDFIKSSLPELQTKLIEHIAISFSAMFLALILGVSLGIIITRVPKLKSFVLGMTNIFQTIPSIALLGFLIPFVGIGLTPTLIALIIYALLPITSNTYTGVKEVSPTYLHVANSLGFTRWQRLYIIELPLALPIIMTGVRISMALTISITTIAAFIGAGGLGDFITQGLSLNDPNLILLGAIPTALLALTTDYIITTLTHLFSRRQRTTLRFKKTKVILMSLMVATLLAIITNYLLSSLHNAKNSIVIGTKNFTEQYVLGYLMAELLETKTDLQIVRKFNLGTTTILQNALLIGQVDLYPEYTGTAYLLVLKQNQIKNPQQTYEFVQQAYLKKYDLVWLAPFGFDNSESLAVTEQFAQQYQLVNLSDLNQVASQLTLATPAEFLKRPDGLPGLTRTYGFQFKKIVQMQPDLVYQAIQNKNVQVIEAFTTDGRIAEFQLRVLKDDKHFYPPYYAAPIIRNSTLKKYPQIAQALQPLLGIIDNKTMQHLNYQVDVKKISPQKVAHDFLVERKLI</sequence>
<evidence type="ECO:0000256" key="1">
    <source>
        <dbReference type="ARBA" id="ARBA00004651"/>
    </source>
</evidence>
<feature type="transmembrane region" description="Helical" evidence="8">
    <location>
        <begin position="132"/>
        <end position="158"/>
    </location>
</feature>
<dbReference type="Proteomes" id="UP000054742">
    <property type="component" value="Unassembled WGS sequence"/>
</dbReference>
<feature type="transmembrane region" description="Helical" evidence="8">
    <location>
        <begin position="63"/>
        <end position="93"/>
    </location>
</feature>
<dbReference type="OrthoDB" id="9781705at2"/>
<dbReference type="PROSITE" id="PS50928">
    <property type="entry name" value="ABC_TM1"/>
    <property type="match status" value="1"/>
</dbReference>
<dbReference type="InterPro" id="IPR000515">
    <property type="entry name" value="MetI-like"/>
</dbReference>
<comment type="similarity">
    <text evidence="6">In the C-terminal section; belongs to the OsmX family.</text>
</comment>
<evidence type="ECO:0000313" key="10">
    <source>
        <dbReference type="EMBL" id="KTC84476.1"/>
    </source>
</evidence>
<keyword evidence="3 8" id="KW-0812">Transmembrane</keyword>
<dbReference type="PANTHER" id="PTHR30177:SF4">
    <property type="entry name" value="OSMOPROTECTANT IMPORT PERMEASE PROTEIN OSMW"/>
    <property type="match status" value="1"/>
</dbReference>
<evidence type="ECO:0000259" key="9">
    <source>
        <dbReference type="PROSITE" id="PS50928"/>
    </source>
</evidence>
<evidence type="ECO:0000256" key="3">
    <source>
        <dbReference type="ARBA" id="ARBA00022692"/>
    </source>
</evidence>
<comment type="subcellular location">
    <subcellularLocation>
        <location evidence="1 8">Cell membrane</location>
        <topology evidence="1 8">Multi-pass membrane protein</topology>
    </subcellularLocation>
</comment>
<dbReference type="EMBL" id="LNXV01000009">
    <property type="protein sequence ID" value="KTC84476.1"/>
    <property type="molecule type" value="Genomic_DNA"/>
</dbReference>
<dbReference type="FunFam" id="1.10.3720.10:FF:000001">
    <property type="entry name" value="Glycine betaine ABC transporter, permease"/>
    <property type="match status" value="1"/>
</dbReference>
<feature type="transmembrane region" description="Helical" evidence="8">
    <location>
        <begin position="178"/>
        <end position="198"/>
    </location>
</feature>
<dbReference type="Gene3D" id="3.40.190.120">
    <property type="entry name" value="Osmoprotection protein (prox), domain 2"/>
    <property type="match status" value="1"/>
</dbReference>
<proteinExistence type="inferred from homology"/>
<reference evidence="10 11" key="1">
    <citation type="submission" date="2015-11" db="EMBL/GenBank/DDBJ databases">
        <title>Genomic analysis of 38 Legionella species identifies large and diverse effector repertoires.</title>
        <authorList>
            <person name="Burstein D."/>
            <person name="Amaro F."/>
            <person name="Zusman T."/>
            <person name="Lifshitz Z."/>
            <person name="Cohen O."/>
            <person name="Gilbert J.A."/>
            <person name="Pupko T."/>
            <person name="Shuman H.A."/>
            <person name="Segal G."/>
        </authorList>
    </citation>
    <scope>NUCLEOTIDE SEQUENCE [LARGE SCALE GENOMIC DNA]</scope>
    <source>
        <strain evidence="10 11">ATCC 43878</strain>
    </source>
</reference>
<dbReference type="GO" id="GO:0031460">
    <property type="term" value="P:glycine betaine transport"/>
    <property type="evidence" value="ECO:0007669"/>
    <property type="project" value="UniProtKB-ARBA"/>
</dbReference>
<evidence type="ECO:0000256" key="2">
    <source>
        <dbReference type="ARBA" id="ARBA00022448"/>
    </source>
</evidence>
<dbReference type="SUPFAM" id="SSF53850">
    <property type="entry name" value="Periplasmic binding protein-like II"/>
    <property type="match status" value="1"/>
</dbReference>
<gene>
    <name evidence="10" type="primary">opuCC</name>
    <name evidence="10" type="ORF">Lbru_1344</name>
</gene>
<dbReference type="RefSeq" id="WP_058441427.1">
    <property type="nucleotide sequence ID" value="NZ_CAAAHU010000023.1"/>
</dbReference>
<comment type="similarity">
    <text evidence="8">Belongs to the binding-protein-dependent transport system permease family.</text>
</comment>
<dbReference type="CDD" id="cd13528">
    <property type="entry name" value="PBP2_osmoprotectants"/>
    <property type="match status" value="1"/>
</dbReference>
<comment type="similarity">
    <text evidence="7">In the N-terminal section; belongs to the binding-protein-dependent transport system permease family.</text>
</comment>
<keyword evidence="2 8" id="KW-0813">Transport</keyword>
<dbReference type="GO" id="GO:0043190">
    <property type="term" value="C:ATP-binding cassette (ABC) transporter complex"/>
    <property type="evidence" value="ECO:0007669"/>
    <property type="project" value="InterPro"/>
</dbReference>